<dbReference type="InterPro" id="IPR036890">
    <property type="entry name" value="HATPase_C_sf"/>
</dbReference>
<dbReference type="CDD" id="cd00082">
    <property type="entry name" value="HisKA"/>
    <property type="match status" value="1"/>
</dbReference>
<dbReference type="GO" id="GO:0005524">
    <property type="term" value="F:ATP binding"/>
    <property type="evidence" value="ECO:0007669"/>
    <property type="project" value="UniProtKB-KW"/>
</dbReference>
<dbReference type="SUPFAM" id="SSF52172">
    <property type="entry name" value="CheY-like"/>
    <property type="match status" value="1"/>
</dbReference>
<dbReference type="Gene3D" id="3.40.190.10">
    <property type="entry name" value="Periplasmic binding protein-like II"/>
    <property type="match status" value="4"/>
</dbReference>
<keyword evidence="11" id="KW-0131">Cell cycle</keyword>
<evidence type="ECO:0000256" key="7">
    <source>
        <dbReference type="ARBA" id="ARBA00022777"/>
    </source>
</evidence>
<feature type="modified residue" description="4-aspartylphosphate" evidence="12">
    <location>
        <position position="1003"/>
    </location>
</feature>
<evidence type="ECO:0000256" key="5">
    <source>
        <dbReference type="ARBA" id="ARBA00022679"/>
    </source>
</evidence>
<dbReference type="InterPro" id="IPR036097">
    <property type="entry name" value="HisK_dim/P_sf"/>
</dbReference>
<dbReference type="InterPro" id="IPR001638">
    <property type="entry name" value="Solute-binding_3/MltF_N"/>
</dbReference>
<dbReference type="Gene3D" id="3.30.450.20">
    <property type="entry name" value="PAS domain"/>
    <property type="match status" value="1"/>
</dbReference>
<dbReference type="Pfam" id="PF00072">
    <property type="entry name" value="Response_reg"/>
    <property type="match status" value="1"/>
</dbReference>
<evidence type="ECO:0000259" key="15">
    <source>
        <dbReference type="PROSITE" id="PS50110"/>
    </source>
</evidence>
<dbReference type="PROSITE" id="PS50109">
    <property type="entry name" value="HIS_KIN"/>
    <property type="match status" value="1"/>
</dbReference>
<dbReference type="FunFam" id="3.30.565.10:FF:000010">
    <property type="entry name" value="Sensor histidine kinase RcsC"/>
    <property type="match status" value="1"/>
</dbReference>
<sequence>MDEMKQGTINIIPTRYFLRLVVLIHIFLFSSSVLLANDADISTNRLTLLSDEEIAWIEAHPVVRVGAGVEWPPFEFVDEKGEYSGIARDYLDIIASYTGLTFDYQQGTWRDHLKRFTAGELDLLPAVYMTPEKLSFMTFSSPYLKATDAFFIHRDIGVTDVEELAGGKVAIPKNDARINTINRYYPKLKVVEVDSINDAINMVNSGQADLLYNTYAVLSYELSKRGIDEFVPIESSSYLNSENIYMATQTTMPMLSSIIDKAMLAISAVQKRGIDDKWFRAMDQNKETPLSVPIAPSERAWLNAHKTIRFTGDPNWLPYEAFDDNGNYIGIVSEYLSLIEQKLNIKIDYIPTASWAESIQMIRNNDVDMISETSDSTLGKFLTFSRSYLSSPIVIVMRDDESHVENLDQIKTKRIAMIRDYGYVDNIQKQYPLIEFIMVDSIQGGLKQVSTGKIDALVATLAQTSYHISEMGINNIRIVGDTGFETSLAFGFTDEYKPMASLFNRAIASISQSEKQAILDTWGKDKYAFQVDYGLLIKFAIGFSIFAMWILYWNRKLAAQIRLREVAEAQTKILIDHIPLQIVVTERSGQIVYANPQALSDYNLDITSLKQHNMIDFYTNVEDRERLLSDLSQHGFVNQKIVQFKKLDGDERSMMVSIMPIHYQHQDAMLGIAVDLTDRLEMEAELIDAKEKAEVANHAKSEFLANMSHEIRTPMNAIIGFTELLYDQIQNNKLKSYVKTIQSAGNDLMLLINDILDLSKIEAGKLEINNKPANPHILFEEISHIFSVPLRNKGVELRLIVDDDIPSSLFLDIVRLRQILLNLVGNAVKFTEQGHISLRARAEDDITQQSKIRLRIDVEDTGMGIPNQQLDSIFDDFQQTLGQDTSKFGGTGLGLSICSRLVKLMGGTLTVQSQLGEGSIFTVNLDSVAVTSVEAENNDVLPSKVALPEFQPAVILVVDDIDANRSLIKEVFAESSITVLEANNGKQAVDIVAAENIDLVLMDLRMPVMDGYKAADEIKAHINPNLPIIALTASVMKDDFDQVRQHSFDDYIRKPVKKVDLYKALAGYLKHSLVGDDSKAESLELSEHELQVLAPVLTGLEEKMSMWKSVRDSNDMSEIRLFASDLLSLAQQYDFTPLWDYAETLLEKVDVFDIKGMTEILSQYPSLYQKLSGEISSL</sequence>
<evidence type="ECO:0000256" key="6">
    <source>
        <dbReference type="ARBA" id="ARBA00022741"/>
    </source>
</evidence>
<protein>
    <recommendedName>
        <fullName evidence="3">histidine kinase</fullName>
        <ecNumber evidence="3">2.7.13.3</ecNumber>
    </recommendedName>
</protein>
<evidence type="ECO:0000259" key="14">
    <source>
        <dbReference type="PROSITE" id="PS50109"/>
    </source>
</evidence>
<evidence type="ECO:0000313" key="16">
    <source>
        <dbReference type="EMBL" id="HEC73327.1"/>
    </source>
</evidence>
<feature type="domain" description="Response regulatory" evidence="15">
    <location>
        <begin position="954"/>
        <end position="1069"/>
    </location>
</feature>
<dbReference type="InterPro" id="IPR001789">
    <property type="entry name" value="Sig_transdc_resp-reg_receiver"/>
</dbReference>
<dbReference type="Pfam" id="PF00512">
    <property type="entry name" value="HisKA"/>
    <property type="match status" value="1"/>
</dbReference>
<dbReference type="CDD" id="cd01007">
    <property type="entry name" value="PBP2_BvgS_HisK_like"/>
    <property type="match status" value="2"/>
</dbReference>
<dbReference type="InterPro" id="IPR005467">
    <property type="entry name" value="His_kinase_dom"/>
</dbReference>
<dbReference type="InterPro" id="IPR011006">
    <property type="entry name" value="CheY-like_superfamily"/>
</dbReference>
<proteinExistence type="predicted"/>
<dbReference type="InterPro" id="IPR003661">
    <property type="entry name" value="HisK_dim/P_dom"/>
</dbReference>
<evidence type="ECO:0000256" key="8">
    <source>
        <dbReference type="ARBA" id="ARBA00022840"/>
    </source>
</evidence>
<dbReference type="FunFam" id="1.10.287.130:FF:000038">
    <property type="entry name" value="Sensory transduction histidine kinase"/>
    <property type="match status" value="1"/>
</dbReference>
<dbReference type="Gene3D" id="1.10.287.130">
    <property type="match status" value="1"/>
</dbReference>
<dbReference type="GO" id="GO:0000155">
    <property type="term" value="F:phosphorelay sensor kinase activity"/>
    <property type="evidence" value="ECO:0007669"/>
    <property type="project" value="InterPro"/>
</dbReference>
<keyword evidence="4 12" id="KW-0597">Phosphoprotein</keyword>
<feature type="transmembrane region" description="Helical" evidence="13">
    <location>
        <begin position="16"/>
        <end position="36"/>
    </location>
</feature>
<dbReference type="InterPro" id="IPR000014">
    <property type="entry name" value="PAS"/>
</dbReference>
<keyword evidence="5" id="KW-0808">Transferase</keyword>
<evidence type="ECO:0000256" key="11">
    <source>
        <dbReference type="ARBA" id="ARBA00023306"/>
    </source>
</evidence>
<reference evidence="16" key="1">
    <citation type="journal article" date="2020" name="mSystems">
        <title>Genome- and Community-Level Interaction Insights into Carbon Utilization and Element Cycling Functions of Hydrothermarchaeota in Hydrothermal Sediment.</title>
        <authorList>
            <person name="Zhou Z."/>
            <person name="Liu Y."/>
            <person name="Xu W."/>
            <person name="Pan J."/>
            <person name="Luo Z.H."/>
            <person name="Li M."/>
        </authorList>
    </citation>
    <scope>NUCLEOTIDE SEQUENCE [LARGE SCALE GENOMIC DNA]</scope>
    <source>
        <strain evidence="16">HyVt-380</strain>
    </source>
</reference>
<dbReference type="SUPFAM" id="SSF53850">
    <property type="entry name" value="Periplasmic binding protein-like II"/>
    <property type="match status" value="2"/>
</dbReference>
<keyword evidence="7" id="KW-0418">Kinase</keyword>
<dbReference type="CDD" id="cd16922">
    <property type="entry name" value="HATPase_EvgS-ArcB-TorS-like"/>
    <property type="match status" value="1"/>
</dbReference>
<dbReference type="EMBL" id="DRHY01000071">
    <property type="protein sequence ID" value="HEC73327.1"/>
    <property type="molecule type" value="Genomic_DNA"/>
</dbReference>
<keyword evidence="13" id="KW-1133">Transmembrane helix</keyword>
<evidence type="ECO:0000256" key="12">
    <source>
        <dbReference type="PROSITE-ProRule" id="PRU00169"/>
    </source>
</evidence>
<dbReference type="AlphaFoldDB" id="A0A7C1ZQ29"/>
<dbReference type="Proteomes" id="UP000886384">
    <property type="component" value="Unassembled WGS sequence"/>
</dbReference>
<feature type="domain" description="Histidine kinase" evidence="14">
    <location>
        <begin position="706"/>
        <end position="929"/>
    </location>
</feature>
<dbReference type="SMART" id="SM00062">
    <property type="entry name" value="PBPb"/>
    <property type="match status" value="2"/>
</dbReference>
<evidence type="ECO:0000256" key="4">
    <source>
        <dbReference type="ARBA" id="ARBA00022553"/>
    </source>
</evidence>
<name>A0A7C1ZQ29_9GAMM</name>
<dbReference type="PROSITE" id="PS50110">
    <property type="entry name" value="RESPONSE_REGULATORY"/>
    <property type="match status" value="1"/>
</dbReference>
<evidence type="ECO:0000256" key="13">
    <source>
        <dbReference type="SAM" id="Phobius"/>
    </source>
</evidence>
<keyword evidence="10 13" id="KW-0472">Membrane</keyword>
<dbReference type="SUPFAM" id="SSF47384">
    <property type="entry name" value="Homodimeric domain of signal transducing histidine kinase"/>
    <property type="match status" value="1"/>
</dbReference>
<dbReference type="GO" id="GO:0009927">
    <property type="term" value="F:histidine phosphotransfer kinase activity"/>
    <property type="evidence" value="ECO:0007669"/>
    <property type="project" value="TreeGrafter"/>
</dbReference>
<comment type="catalytic activity">
    <reaction evidence="1">
        <text>ATP + protein L-histidine = ADP + protein N-phospho-L-histidine.</text>
        <dbReference type="EC" id="2.7.13.3"/>
    </reaction>
</comment>
<dbReference type="InterPro" id="IPR003594">
    <property type="entry name" value="HATPase_dom"/>
</dbReference>
<dbReference type="CDD" id="cd17546">
    <property type="entry name" value="REC_hyHK_CKI1_RcsC-like"/>
    <property type="match status" value="1"/>
</dbReference>
<dbReference type="Gene3D" id="3.40.50.2300">
    <property type="match status" value="1"/>
</dbReference>
<keyword evidence="6" id="KW-0547">Nucleotide-binding</keyword>
<gene>
    <name evidence="16" type="ORF">ENI26_03025</name>
</gene>
<evidence type="ECO:0000256" key="1">
    <source>
        <dbReference type="ARBA" id="ARBA00000085"/>
    </source>
</evidence>
<dbReference type="Gene3D" id="3.30.565.10">
    <property type="entry name" value="Histidine kinase-like ATPase, C-terminal domain"/>
    <property type="match status" value="1"/>
</dbReference>
<keyword evidence="8" id="KW-0067">ATP-binding</keyword>
<accession>A0A7C1ZQ29</accession>
<dbReference type="InterPro" id="IPR004358">
    <property type="entry name" value="Sig_transdc_His_kin-like_C"/>
</dbReference>
<dbReference type="EC" id="2.7.13.3" evidence="3"/>
<evidence type="ECO:0000256" key="10">
    <source>
        <dbReference type="ARBA" id="ARBA00023136"/>
    </source>
</evidence>
<feature type="transmembrane region" description="Helical" evidence="13">
    <location>
        <begin position="533"/>
        <end position="554"/>
    </location>
</feature>
<comment type="caution">
    <text evidence="16">The sequence shown here is derived from an EMBL/GenBank/DDBJ whole genome shotgun (WGS) entry which is preliminary data.</text>
</comment>
<dbReference type="InterPro" id="IPR035965">
    <property type="entry name" value="PAS-like_dom_sf"/>
</dbReference>
<evidence type="ECO:0000256" key="2">
    <source>
        <dbReference type="ARBA" id="ARBA00004370"/>
    </source>
</evidence>
<comment type="subcellular location">
    <subcellularLocation>
        <location evidence="2">Membrane</location>
    </subcellularLocation>
</comment>
<dbReference type="Pfam" id="PF13426">
    <property type="entry name" value="PAS_9"/>
    <property type="match status" value="1"/>
</dbReference>
<dbReference type="PRINTS" id="PR00344">
    <property type="entry name" value="BCTRLSENSOR"/>
</dbReference>
<dbReference type="PANTHER" id="PTHR43047">
    <property type="entry name" value="TWO-COMPONENT HISTIDINE PROTEIN KINASE"/>
    <property type="match status" value="1"/>
</dbReference>
<dbReference type="Pfam" id="PF00497">
    <property type="entry name" value="SBP_bac_3"/>
    <property type="match status" value="2"/>
</dbReference>
<dbReference type="SMART" id="SM00388">
    <property type="entry name" value="HisKA"/>
    <property type="match status" value="1"/>
</dbReference>
<evidence type="ECO:0000256" key="3">
    <source>
        <dbReference type="ARBA" id="ARBA00012438"/>
    </source>
</evidence>
<evidence type="ECO:0000256" key="9">
    <source>
        <dbReference type="ARBA" id="ARBA00023012"/>
    </source>
</evidence>
<dbReference type="SUPFAM" id="SSF55874">
    <property type="entry name" value="ATPase domain of HSP90 chaperone/DNA topoisomerase II/histidine kinase"/>
    <property type="match status" value="1"/>
</dbReference>
<dbReference type="GO" id="GO:0005886">
    <property type="term" value="C:plasma membrane"/>
    <property type="evidence" value="ECO:0007669"/>
    <property type="project" value="TreeGrafter"/>
</dbReference>
<dbReference type="PANTHER" id="PTHR43047:SF72">
    <property type="entry name" value="OSMOSENSING HISTIDINE PROTEIN KINASE SLN1"/>
    <property type="match status" value="1"/>
</dbReference>
<organism evidence="16">
    <name type="scientific">Methylophaga aminisulfidivorans</name>
    <dbReference type="NCBI Taxonomy" id="230105"/>
    <lineage>
        <taxon>Bacteria</taxon>
        <taxon>Pseudomonadati</taxon>
        <taxon>Pseudomonadota</taxon>
        <taxon>Gammaproteobacteria</taxon>
        <taxon>Thiotrichales</taxon>
        <taxon>Piscirickettsiaceae</taxon>
        <taxon>Methylophaga</taxon>
    </lineage>
</organism>
<dbReference type="SUPFAM" id="SSF55785">
    <property type="entry name" value="PYP-like sensor domain (PAS domain)"/>
    <property type="match status" value="1"/>
</dbReference>
<dbReference type="NCBIfam" id="TIGR00229">
    <property type="entry name" value="sensory_box"/>
    <property type="match status" value="1"/>
</dbReference>
<dbReference type="SMART" id="SM00448">
    <property type="entry name" value="REC"/>
    <property type="match status" value="1"/>
</dbReference>
<dbReference type="SMART" id="SM00387">
    <property type="entry name" value="HATPase_c"/>
    <property type="match status" value="1"/>
</dbReference>
<dbReference type="Pfam" id="PF02518">
    <property type="entry name" value="HATPase_c"/>
    <property type="match status" value="1"/>
</dbReference>
<keyword evidence="9" id="KW-0902">Two-component regulatory system</keyword>
<keyword evidence="13" id="KW-0812">Transmembrane</keyword>